<dbReference type="InterPro" id="IPR011990">
    <property type="entry name" value="TPR-like_helical_dom_sf"/>
</dbReference>
<evidence type="ECO:0000313" key="4">
    <source>
        <dbReference type="EnsemblPlants" id="Solyc02g085535.1.1"/>
    </source>
</evidence>
<dbReference type="Gramene" id="Solyc02g085535.1.1">
    <property type="protein sequence ID" value="Solyc02g085535.1.1"/>
    <property type="gene ID" value="Solyc02g085535.1"/>
</dbReference>
<keyword evidence="5" id="KW-1185">Reference proteome</keyword>
<proteinExistence type="inferred from homology"/>
<dbReference type="Proteomes" id="UP000004994">
    <property type="component" value="Chromosome 2"/>
</dbReference>
<dbReference type="InterPro" id="IPR002885">
    <property type="entry name" value="PPR_rpt"/>
</dbReference>
<feature type="repeat" description="PPR" evidence="3">
    <location>
        <begin position="1"/>
        <end position="27"/>
    </location>
</feature>
<dbReference type="InParanoid" id="A0A3Q7FV80"/>
<dbReference type="Pfam" id="PF13041">
    <property type="entry name" value="PPR_2"/>
    <property type="match status" value="1"/>
</dbReference>
<dbReference type="PANTHER" id="PTHR46128">
    <property type="entry name" value="MITOCHONDRIAL GROUP I INTRON SPLICING FACTOR CCM1"/>
    <property type="match status" value="1"/>
</dbReference>
<protein>
    <submittedName>
        <fullName evidence="4">Uncharacterized protein</fullName>
    </submittedName>
</protein>
<reference evidence="4" key="2">
    <citation type="submission" date="2019-01" db="UniProtKB">
        <authorList>
            <consortium name="EnsemblPlants"/>
        </authorList>
    </citation>
    <scope>IDENTIFICATION</scope>
    <source>
        <strain evidence="4">cv. Heinz 1706</strain>
    </source>
</reference>
<reference evidence="4" key="1">
    <citation type="journal article" date="2012" name="Nature">
        <title>The tomato genome sequence provides insights into fleshy fruit evolution.</title>
        <authorList>
            <consortium name="Tomato Genome Consortium"/>
        </authorList>
    </citation>
    <scope>NUCLEOTIDE SEQUENCE [LARGE SCALE GENOMIC DNA]</scope>
    <source>
        <strain evidence="4">cv. Heinz 1706</strain>
    </source>
</reference>
<dbReference type="AlphaFoldDB" id="A0A3Q7FV80"/>
<evidence type="ECO:0000256" key="1">
    <source>
        <dbReference type="ARBA" id="ARBA00007626"/>
    </source>
</evidence>
<evidence type="ECO:0000313" key="5">
    <source>
        <dbReference type="Proteomes" id="UP000004994"/>
    </source>
</evidence>
<keyword evidence="2" id="KW-0677">Repeat</keyword>
<sequence>MTCYCNNELMDEAQIVYDDLEKNGCNPNAATFRILIFYLCNKERYKTDSRRWRRKVVEITTVIFTTILHPFYKKGKSDEAEKL</sequence>
<evidence type="ECO:0000256" key="2">
    <source>
        <dbReference type="ARBA" id="ARBA00022737"/>
    </source>
</evidence>
<dbReference type="InterPro" id="IPR050872">
    <property type="entry name" value="PPR_P_subfamily"/>
</dbReference>
<dbReference type="PANTHER" id="PTHR46128:SF211">
    <property type="entry name" value="PENTACOTRIPEPTIDE-REPEAT REGION OF PRORP DOMAIN-CONTAINING PROTEIN"/>
    <property type="match status" value="1"/>
</dbReference>
<organism evidence="4">
    <name type="scientific">Solanum lycopersicum</name>
    <name type="common">Tomato</name>
    <name type="synonym">Lycopersicon esculentum</name>
    <dbReference type="NCBI Taxonomy" id="4081"/>
    <lineage>
        <taxon>Eukaryota</taxon>
        <taxon>Viridiplantae</taxon>
        <taxon>Streptophyta</taxon>
        <taxon>Embryophyta</taxon>
        <taxon>Tracheophyta</taxon>
        <taxon>Spermatophyta</taxon>
        <taxon>Magnoliopsida</taxon>
        <taxon>eudicotyledons</taxon>
        <taxon>Gunneridae</taxon>
        <taxon>Pentapetalae</taxon>
        <taxon>asterids</taxon>
        <taxon>lamiids</taxon>
        <taxon>Solanales</taxon>
        <taxon>Solanaceae</taxon>
        <taxon>Solanoideae</taxon>
        <taxon>Solaneae</taxon>
        <taxon>Solanum</taxon>
        <taxon>Solanum subgen. Lycopersicon</taxon>
    </lineage>
</organism>
<name>A0A3Q7FV80_SOLLC</name>
<dbReference type="PROSITE" id="PS51375">
    <property type="entry name" value="PPR"/>
    <property type="match status" value="1"/>
</dbReference>
<evidence type="ECO:0000256" key="3">
    <source>
        <dbReference type="PROSITE-ProRule" id="PRU00708"/>
    </source>
</evidence>
<dbReference type="Gene3D" id="1.25.40.10">
    <property type="entry name" value="Tetratricopeptide repeat domain"/>
    <property type="match status" value="1"/>
</dbReference>
<accession>A0A3Q7FV80</accession>
<comment type="similarity">
    <text evidence="1">Belongs to the PPR family. P subfamily.</text>
</comment>
<dbReference type="EnsemblPlants" id="Solyc02g085535.1.1">
    <property type="protein sequence ID" value="Solyc02g085535.1.1"/>
    <property type="gene ID" value="Solyc02g085535.1"/>
</dbReference>